<name>H1DK78_9BACT</name>
<dbReference type="HOGENOM" id="CLU_1426685_0_0_10"/>
<dbReference type="GeneID" id="98070197"/>
<dbReference type="RefSeq" id="WP_009137808.1">
    <property type="nucleotide sequence ID" value="NZ_JH594597.1"/>
</dbReference>
<keyword evidence="2" id="KW-1185">Reference proteome</keyword>
<protein>
    <submittedName>
        <fullName evidence="1">Uncharacterized protein</fullName>
    </submittedName>
</protein>
<gene>
    <name evidence="1" type="ORF">HMPREF9449_02664</name>
</gene>
<organism evidence="1 2">
    <name type="scientific">Odoribacter laneus YIT 12061</name>
    <dbReference type="NCBI Taxonomy" id="742817"/>
    <lineage>
        <taxon>Bacteria</taxon>
        <taxon>Pseudomonadati</taxon>
        <taxon>Bacteroidota</taxon>
        <taxon>Bacteroidia</taxon>
        <taxon>Bacteroidales</taxon>
        <taxon>Odoribacteraceae</taxon>
        <taxon>Odoribacter</taxon>
    </lineage>
</organism>
<dbReference type="STRING" id="742817.HMPREF9449_02664"/>
<sequence length="190" mass="22299">MKLFKILFLIILFFPEREIVFGKSHKDGITITIDSAYSNQYPEGNYFIGMVFLNITVINRSDSVVTVYMPNIPAPQLPHGFDCYGIFRSDTLELGTIFSSLILEPNTLESRQYIYGNGKLYTLYEKYGYPSPQKFLQDLVRESRYYFIFDRRDTCMVESDSTLEIQFLGRFGEEGEWIEVRPLRKEKLRD</sequence>
<dbReference type="PATRIC" id="fig|742817.3.peg.2854"/>
<reference evidence="1 2" key="1">
    <citation type="submission" date="2012-01" db="EMBL/GenBank/DDBJ databases">
        <title>The Genome Sequence of Odoribacter laneus YIT 12061.</title>
        <authorList>
            <consortium name="The Broad Institute Genome Sequencing Platform"/>
            <person name="Earl A."/>
            <person name="Ward D."/>
            <person name="Feldgarden M."/>
            <person name="Gevers D."/>
            <person name="Morotomi M."/>
            <person name="Young S.K."/>
            <person name="Zeng Q."/>
            <person name="Gargeya S."/>
            <person name="Fitzgerald M."/>
            <person name="Haas B."/>
            <person name="Abouelleil A."/>
            <person name="Alvarado L."/>
            <person name="Arachchi H.M."/>
            <person name="Berlin A."/>
            <person name="Chapman S.B."/>
            <person name="Gearin G."/>
            <person name="Goldberg J."/>
            <person name="Griggs A."/>
            <person name="Gujja S."/>
            <person name="Hansen M."/>
            <person name="Heiman D."/>
            <person name="Howarth C."/>
            <person name="Larimer J."/>
            <person name="Lui A."/>
            <person name="MacDonald P.J.P."/>
            <person name="McCowen C."/>
            <person name="Montmayeur A."/>
            <person name="Murphy C."/>
            <person name="Neiman D."/>
            <person name="Pearson M."/>
            <person name="Priest M."/>
            <person name="Roberts A."/>
            <person name="Saif S."/>
            <person name="Shea T."/>
            <person name="Sisk P."/>
            <person name="Stolte C."/>
            <person name="Sykes S."/>
            <person name="Wortman J."/>
            <person name="Nusbaum C."/>
            <person name="Birren B."/>
        </authorList>
    </citation>
    <scope>NUCLEOTIDE SEQUENCE [LARGE SCALE GENOMIC DNA]</scope>
    <source>
        <strain evidence="1 2">YIT 12061</strain>
    </source>
</reference>
<comment type="caution">
    <text evidence="1">The sequence shown here is derived from an EMBL/GenBank/DDBJ whole genome shotgun (WGS) entry which is preliminary data.</text>
</comment>
<proteinExistence type="predicted"/>
<evidence type="ECO:0000313" key="1">
    <source>
        <dbReference type="EMBL" id="EHP45692.1"/>
    </source>
</evidence>
<evidence type="ECO:0000313" key="2">
    <source>
        <dbReference type="Proteomes" id="UP000004892"/>
    </source>
</evidence>
<accession>H1DK78</accession>
<dbReference type="Proteomes" id="UP000004892">
    <property type="component" value="Unassembled WGS sequence"/>
</dbReference>
<dbReference type="AlphaFoldDB" id="H1DK78"/>
<dbReference type="EMBL" id="ADMC01000028">
    <property type="protein sequence ID" value="EHP45692.1"/>
    <property type="molecule type" value="Genomic_DNA"/>
</dbReference>